<dbReference type="SMART" id="SM00278">
    <property type="entry name" value="HhH1"/>
    <property type="match status" value="2"/>
</dbReference>
<dbReference type="PROSITE" id="PS00018">
    <property type="entry name" value="EF_HAND_1"/>
    <property type="match status" value="1"/>
</dbReference>
<dbReference type="InterPro" id="IPR025202">
    <property type="entry name" value="PLD-like_dom"/>
</dbReference>
<evidence type="ECO:0000313" key="9">
    <source>
        <dbReference type="EMBL" id="MEP0865154.1"/>
    </source>
</evidence>
<dbReference type="CDD" id="cd09173">
    <property type="entry name" value="PLDc_Nuc_like_unchar1_2"/>
    <property type="match status" value="1"/>
</dbReference>
<dbReference type="SUPFAM" id="SSF56024">
    <property type="entry name" value="Phospholipase D/nuclease"/>
    <property type="match status" value="2"/>
</dbReference>
<accession>A0ABV0JNS7</accession>
<dbReference type="SMART" id="SM00155">
    <property type="entry name" value="PLDc"/>
    <property type="match status" value="2"/>
</dbReference>
<reference evidence="9 10" key="1">
    <citation type="submission" date="2022-04" db="EMBL/GenBank/DDBJ databases">
        <title>Positive selection, recombination, and allopatry shape intraspecific diversity of widespread and dominant cyanobacteria.</title>
        <authorList>
            <person name="Wei J."/>
            <person name="Shu W."/>
            <person name="Hu C."/>
        </authorList>
    </citation>
    <scope>NUCLEOTIDE SEQUENCE [LARGE SCALE GENOMIC DNA]</scope>
    <source>
        <strain evidence="9 10">GB2-A5</strain>
    </source>
</reference>
<evidence type="ECO:0000259" key="8">
    <source>
        <dbReference type="PROSITE" id="PS50035"/>
    </source>
</evidence>
<dbReference type="RefSeq" id="WP_190419135.1">
    <property type="nucleotide sequence ID" value="NZ_JAMPKK010000022.1"/>
</dbReference>
<feature type="region of interest" description="Disordered" evidence="7">
    <location>
        <begin position="469"/>
        <end position="514"/>
    </location>
</feature>
<dbReference type="Gene3D" id="1.10.150.320">
    <property type="entry name" value="Photosystem II 12 kDa extrinsic protein"/>
    <property type="match status" value="1"/>
</dbReference>
<proteinExistence type="inferred from homology"/>
<dbReference type="InterPro" id="IPR018247">
    <property type="entry name" value="EF_Hand_1_Ca_BS"/>
</dbReference>
<dbReference type="Proteomes" id="UP001442494">
    <property type="component" value="Unassembled WGS sequence"/>
</dbReference>
<evidence type="ECO:0000313" key="10">
    <source>
        <dbReference type="Proteomes" id="UP001442494"/>
    </source>
</evidence>
<dbReference type="PANTHER" id="PTHR43856:SF1">
    <property type="entry name" value="MITOCHONDRIAL CARDIOLIPIN HYDROLASE"/>
    <property type="match status" value="1"/>
</dbReference>
<evidence type="ECO:0000256" key="4">
    <source>
        <dbReference type="ARBA" id="ARBA00022801"/>
    </source>
</evidence>
<dbReference type="InterPro" id="IPR010994">
    <property type="entry name" value="RuvA_2-like"/>
</dbReference>
<dbReference type="Gene3D" id="3.30.870.10">
    <property type="entry name" value="Endonuclease Chain A"/>
    <property type="match status" value="2"/>
</dbReference>
<dbReference type="Pfam" id="PF13091">
    <property type="entry name" value="PLDc_2"/>
    <property type="match status" value="2"/>
</dbReference>
<comment type="catalytic activity">
    <reaction evidence="1">
        <text>a 1,2-diacyl-sn-glycero-3-phosphocholine + H2O = a 1,2-diacyl-sn-glycero-3-phosphate + choline + H(+)</text>
        <dbReference type="Rhea" id="RHEA:14445"/>
        <dbReference type="ChEBI" id="CHEBI:15354"/>
        <dbReference type="ChEBI" id="CHEBI:15377"/>
        <dbReference type="ChEBI" id="CHEBI:15378"/>
        <dbReference type="ChEBI" id="CHEBI:57643"/>
        <dbReference type="ChEBI" id="CHEBI:58608"/>
        <dbReference type="EC" id="3.1.4.4"/>
    </reaction>
</comment>
<comment type="caution">
    <text evidence="9">The sequence shown here is derived from an EMBL/GenBank/DDBJ whole genome shotgun (WGS) entry which is preliminary data.</text>
</comment>
<dbReference type="InterPro" id="IPR051406">
    <property type="entry name" value="PLD_domain"/>
</dbReference>
<dbReference type="PANTHER" id="PTHR43856">
    <property type="entry name" value="CARDIOLIPIN HYDROLASE"/>
    <property type="match status" value="1"/>
</dbReference>
<dbReference type="PROSITE" id="PS50035">
    <property type="entry name" value="PLD"/>
    <property type="match status" value="2"/>
</dbReference>
<keyword evidence="10" id="KW-1185">Reference proteome</keyword>
<protein>
    <recommendedName>
        <fullName evidence="3">phospholipase D</fullName>
        <ecNumber evidence="3">3.1.4.4</ecNumber>
    </recommendedName>
</protein>
<feature type="domain" description="PLD phosphodiesterase" evidence="8">
    <location>
        <begin position="187"/>
        <end position="214"/>
    </location>
</feature>
<evidence type="ECO:0000256" key="3">
    <source>
        <dbReference type="ARBA" id="ARBA00012027"/>
    </source>
</evidence>
<sequence>MNLFSLTKIRLGYVFLIALTLAACGRVQSQNPILKPLPQDPFVQVYFNHAATSEYIEPYRLQKRPGDDLEHHIVDAIAAAKSTVDVAVQELRLPKIAAALAERKQAGVKVRVILENIYSRPWSSFTAAEVAKLPPRERQRYNEFRQLVDRNADNQLTSAEINQGDALVILRNAGIPTIDDTADGSKGSSLMHHKFVIVDGTSVIVTSANFTSSDIHGDFSAPSSLGNANNLLKIDSPEVASIFTQEFNLMWGDGPGGKPDSKFGVKKTFRPAQQVNLLDTTVTVQFSPTSTTQSWNQSSNGLIGKTLNTSAQSVALALFVFSDQRLVNILEADHQKGVQIRALIDPDFIYRPYSEALDMMGVALSNSCKYEAENRPWQEPIKTVGVPLLPKGDLLHHKFGVVDGKAVITGSHNWSDAANTGNDETVLVIQSQRVAAHYNREFERLYANALLGVPDRILQKINAQEKQCRPVKNASGAQPIVTPSPLSQNGRGVGGEGKTGMIPASKISEKSKNQIPQKVNLNRASKEEIEALPGVGPKLAGRIIEARQQKPFTSLQDLDRVPGVGPSLLEKLRDRVTW</sequence>
<dbReference type="EMBL" id="JAMPKK010000022">
    <property type="protein sequence ID" value="MEP0865154.1"/>
    <property type="molecule type" value="Genomic_DNA"/>
</dbReference>
<dbReference type="InterPro" id="IPR003583">
    <property type="entry name" value="Hlx-hairpin-Hlx_DNA-bd_motif"/>
</dbReference>
<evidence type="ECO:0000256" key="2">
    <source>
        <dbReference type="ARBA" id="ARBA00008664"/>
    </source>
</evidence>
<comment type="similarity">
    <text evidence="2">Belongs to the phospholipase D family.</text>
</comment>
<evidence type="ECO:0000256" key="7">
    <source>
        <dbReference type="SAM" id="MobiDB-lite"/>
    </source>
</evidence>
<dbReference type="CDD" id="cd09116">
    <property type="entry name" value="PLDc_Nuc_like"/>
    <property type="match status" value="1"/>
</dbReference>
<dbReference type="InterPro" id="IPR001736">
    <property type="entry name" value="PLipase_D/transphosphatidylase"/>
</dbReference>
<dbReference type="SUPFAM" id="SSF47781">
    <property type="entry name" value="RuvA domain 2-like"/>
    <property type="match status" value="1"/>
</dbReference>
<feature type="domain" description="PLD phosphodiesterase" evidence="8">
    <location>
        <begin position="391"/>
        <end position="418"/>
    </location>
</feature>
<keyword evidence="5" id="KW-0442">Lipid degradation</keyword>
<evidence type="ECO:0000256" key="5">
    <source>
        <dbReference type="ARBA" id="ARBA00022963"/>
    </source>
</evidence>
<keyword evidence="4" id="KW-0378">Hydrolase</keyword>
<organism evidence="9 10">
    <name type="scientific">Funiculus sociatus GB2-A5</name>
    <dbReference type="NCBI Taxonomy" id="2933946"/>
    <lineage>
        <taxon>Bacteria</taxon>
        <taxon>Bacillati</taxon>
        <taxon>Cyanobacteriota</taxon>
        <taxon>Cyanophyceae</taxon>
        <taxon>Coleofasciculales</taxon>
        <taxon>Coleofasciculaceae</taxon>
        <taxon>Funiculus</taxon>
    </lineage>
</organism>
<dbReference type="EC" id="3.1.4.4" evidence="3"/>
<dbReference type="Pfam" id="PF12836">
    <property type="entry name" value="HHH_3"/>
    <property type="match status" value="1"/>
</dbReference>
<evidence type="ECO:0000256" key="6">
    <source>
        <dbReference type="ARBA" id="ARBA00023098"/>
    </source>
</evidence>
<gene>
    <name evidence="9" type="ORF">NDI37_11825</name>
</gene>
<evidence type="ECO:0000256" key="1">
    <source>
        <dbReference type="ARBA" id="ARBA00000798"/>
    </source>
</evidence>
<keyword evidence="6" id="KW-0443">Lipid metabolism</keyword>
<name>A0ABV0JNS7_9CYAN</name>